<sequence length="171" mass="19117">MGKSVPSAARLQDIASRIITSDRIKQTKKPLSNKTRIAPPQPEPPKTIRIIQSQKQQQQQQQKSKIIMEDNNNKLINKRVPLKDVVLECTRRWFGDTLKEAESGDVNMQVLVGQMFCSGYGVVKDAHKGQAWIRAASRSRSSVWKVGDKRPGYNASDSDSDEVKAGQSKAK</sequence>
<dbReference type="EMBL" id="PKPP01005285">
    <property type="protein sequence ID" value="PWA60716.1"/>
    <property type="molecule type" value="Genomic_DNA"/>
</dbReference>
<dbReference type="AlphaFoldDB" id="A0A2U1MHM5"/>
<dbReference type="OrthoDB" id="2384430at2759"/>
<comment type="caution">
    <text evidence="2">The sequence shown here is derived from an EMBL/GenBank/DDBJ whole genome shotgun (WGS) entry which is preliminary data.</text>
</comment>
<dbReference type="PANTHER" id="PTHR36792">
    <property type="entry name" value="EXPRESSED PROTEIN"/>
    <property type="match status" value="1"/>
</dbReference>
<dbReference type="Proteomes" id="UP000245207">
    <property type="component" value="Unassembled WGS sequence"/>
</dbReference>
<reference evidence="2 3" key="1">
    <citation type="journal article" date="2018" name="Mol. Plant">
        <title>The genome of Artemisia annua provides insight into the evolution of Asteraceae family and artemisinin biosynthesis.</title>
        <authorList>
            <person name="Shen Q."/>
            <person name="Zhang L."/>
            <person name="Liao Z."/>
            <person name="Wang S."/>
            <person name="Yan T."/>
            <person name="Shi P."/>
            <person name="Liu M."/>
            <person name="Fu X."/>
            <person name="Pan Q."/>
            <person name="Wang Y."/>
            <person name="Lv Z."/>
            <person name="Lu X."/>
            <person name="Zhang F."/>
            <person name="Jiang W."/>
            <person name="Ma Y."/>
            <person name="Chen M."/>
            <person name="Hao X."/>
            <person name="Li L."/>
            <person name="Tang Y."/>
            <person name="Lv G."/>
            <person name="Zhou Y."/>
            <person name="Sun X."/>
            <person name="Brodelius P.E."/>
            <person name="Rose J.K.C."/>
            <person name="Tang K."/>
        </authorList>
    </citation>
    <scope>NUCLEOTIDE SEQUENCE [LARGE SCALE GENOMIC DNA]</scope>
    <source>
        <strain evidence="3">cv. Huhao1</strain>
        <tissue evidence="2">Leaf</tissue>
    </source>
</reference>
<protein>
    <submittedName>
        <fullName evidence="2">Tetratricopeptide-like helical</fullName>
    </submittedName>
</protein>
<dbReference type="STRING" id="35608.A0A2U1MHM5"/>
<keyword evidence="3" id="KW-1185">Reference proteome</keyword>
<proteinExistence type="predicted"/>
<evidence type="ECO:0000313" key="2">
    <source>
        <dbReference type="EMBL" id="PWA60716.1"/>
    </source>
</evidence>
<dbReference type="PANTHER" id="PTHR36792:SF15">
    <property type="entry name" value="SEL1 REPEAT-CONTAINING PROTEIN"/>
    <property type="match status" value="1"/>
</dbReference>
<name>A0A2U1MHM5_ARTAN</name>
<organism evidence="2 3">
    <name type="scientific">Artemisia annua</name>
    <name type="common">Sweet wormwood</name>
    <dbReference type="NCBI Taxonomy" id="35608"/>
    <lineage>
        <taxon>Eukaryota</taxon>
        <taxon>Viridiplantae</taxon>
        <taxon>Streptophyta</taxon>
        <taxon>Embryophyta</taxon>
        <taxon>Tracheophyta</taxon>
        <taxon>Spermatophyta</taxon>
        <taxon>Magnoliopsida</taxon>
        <taxon>eudicotyledons</taxon>
        <taxon>Gunneridae</taxon>
        <taxon>Pentapetalae</taxon>
        <taxon>asterids</taxon>
        <taxon>campanulids</taxon>
        <taxon>Asterales</taxon>
        <taxon>Asteraceae</taxon>
        <taxon>Asteroideae</taxon>
        <taxon>Anthemideae</taxon>
        <taxon>Artemisiinae</taxon>
        <taxon>Artemisia</taxon>
    </lineage>
</organism>
<feature type="region of interest" description="Disordered" evidence="1">
    <location>
        <begin position="22"/>
        <end position="45"/>
    </location>
</feature>
<evidence type="ECO:0000256" key="1">
    <source>
        <dbReference type="SAM" id="MobiDB-lite"/>
    </source>
</evidence>
<gene>
    <name evidence="2" type="ORF">CTI12_AA380010</name>
</gene>
<evidence type="ECO:0000313" key="3">
    <source>
        <dbReference type="Proteomes" id="UP000245207"/>
    </source>
</evidence>
<accession>A0A2U1MHM5</accession>
<feature type="region of interest" description="Disordered" evidence="1">
    <location>
        <begin position="143"/>
        <end position="171"/>
    </location>
</feature>